<name>A0A161XGI4_9CLOT</name>
<dbReference type="InterPro" id="IPR037121">
    <property type="entry name" value="Ribosomal_bL25_C"/>
</dbReference>
<comment type="similarity">
    <text evidence="5">Belongs to the bacterial ribosomal protein bL25 family. CTC subfamily.</text>
</comment>
<dbReference type="InterPro" id="IPR029751">
    <property type="entry name" value="Ribosomal_L25_dom"/>
</dbReference>
<dbReference type="SUPFAM" id="SSF50715">
    <property type="entry name" value="Ribosomal protein L25-like"/>
    <property type="match status" value="1"/>
</dbReference>
<keyword evidence="4 5" id="KW-0687">Ribonucleoprotein</keyword>
<dbReference type="InterPro" id="IPR020057">
    <property type="entry name" value="Ribosomal_bL25_b-dom"/>
</dbReference>
<feature type="domain" description="Large ribosomal subunit protein bL25 L25" evidence="6">
    <location>
        <begin position="7"/>
        <end position="90"/>
    </location>
</feature>
<dbReference type="InterPro" id="IPR020930">
    <property type="entry name" value="Ribosomal_uL5_bac-type"/>
</dbReference>
<evidence type="ECO:0000256" key="1">
    <source>
        <dbReference type="ARBA" id="ARBA00022730"/>
    </source>
</evidence>
<evidence type="ECO:0000313" key="8">
    <source>
        <dbReference type="EMBL" id="KZL93716.1"/>
    </source>
</evidence>
<dbReference type="GO" id="GO:0022625">
    <property type="term" value="C:cytosolic large ribosomal subunit"/>
    <property type="evidence" value="ECO:0007669"/>
    <property type="project" value="TreeGrafter"/>
</dbReference>
<evidence type="ECO:0000313" key="9">
    <source>
        <dbReference type="Proteomes" id="UP000076603"/>
    </source>
</evidence>
<dbReference type="STRING" id="1121326.CLMAG_07670"/>
<dbReference type="OrthoDB" id="9790002at2"/>
<gene>
    <name evidence="5 8" type="primary">ctc</name>
    <name evidence="5" type="synonym">rplY</name>
    <name evidence="8" type="ORF">CLMAG_07670</name>
</gene>
<reference evidence="8 9" key="1">
    <citation type="submission" date="2016-04" db="EMBL/GenBank/DDBJ databases">
        <title>Genome sequence of Clostridium magnum DSM 2767.</title>
        <authorList>
            <person name="Poehlein A."/>
            <person name="Uhlig R."/>
            <person name="Fischer R."/>
            <person name="Bahl H."/>
            <person name="Daniel R."/>
        </authorList>
    </citation>
    <scope>NUCLEOTIDE SEQUENCE [LARGE SCALE GENOMIC DNA]</scope>
    <source>
        <strain evidence="8 9">DSM 2767</strain>
    </source>
</reference>
<dbReference type="Pfam" id="PF01386">
    <property type="entry name" value="Ribosomal_L25p"/>
    <property type="match status" value="1"/>
</dbReference>
<sequence>MESIILHKRIKKTSHEAKKERRKGLIPGIIYGKNINNMMFEIGELELNKEITRSGEHGVLSVNLDGESHKALIKEIQRDPVHHKITHIDLAELPENTVVQTEVPIVFNGEDLIMKKGGAVQKEKSNVKVQCKGESIPKFINVDLSKLDIGDSYRIGDIEMAGDISIIEDFNSIIASVTMNKKPSDIEVETEE</sequence>
<organism evidence="8 9">
    <name type="scientific">Clostridium magnum DSM 2767</name>
    <dbReference type="NCBI Taxonomy" id="1121326"/>
    <lineage>
        <taxon>Bacteria</taxon>
        <taxon>Bacillati</taxon>
        <taxon>Bacillota</taxon>
        <taxon>Clostridia</taxon>
        <taxon>Eubacteriales</taxon>
        <taxon>Clostridiaceae</taxon>
        <taxon>Clostridium</taxon>
    </lineage>
</organism>
<dbReference type="GO" id="GO:0008097">
    <property type="term" value="F:5S rRNA binding"/>
    <property type="evidence" value="ECO:0007669"/>
    <property type="project" value="InterPro"/>
</dbReference>
<dbReference type="RefSeq" id="WP_066618103.1">
    <property type="nucleotide sequence ID" value="NZ_FQXL01000012.1"/>
</dbReference>
<dbReference type="InterPro" id="IPR001021">
    <property type="entry name" value="Ribosomal_bL25_long"/>
</dbReference>
<dbReference type="NCBIfam" id="TIGR00731">
    <property type="entry name" value="bL25_bact_ctc"/>
    <property type="match status" value="1"/>
</dbReference>
<dbReference type="AlphaFoldDB" id="A0A161XGI4"/>
<protein>
    <recommendedName>
        <fullName evidence="5">Large ribosomal subunit protein bL25</fullName>
    </recommendedName>
    <alternativeName>
        <fullName evidence="5">General stress protein CTC</fullName>
    </alternativeName>
</protein>
<comment type="subunit">
    <text evidence="5">Part of the 50S ribosomal subunit; part of the 5S rRNA/L5/L18/L25 subcomplex. Contacts the 5S rRNA. Binds to the 5S rRNA independently of L5 and L18.</text>
</comment>
<dbReference type="HAMAP" id="MF_01334">
    <property type="entry name" value="Ribosomal_bL25_CTC"/>
    <property type="match status" value="1"/>
</dbReference>
<dbReference type="PATRIC" id="fig|1121326.3.peg.725"/>
<evidence type="ECO:0000256" key="3">
    <source>
        <dbReference type="ARBA" id="ARBA00022980"/>
    </source>
</evidence>
<dbReference type="PANTHER" id="PTHR33284:SF1">
    <property type="entry name" value="RIBOSOMAL PROTEIN L25_GLN-TRNA SYNTHETASE, ANTI-CODON-BINDING DOMAIN-CONTAINING PROTEIN"/>
    <property type="match status" value="1"/>
</dbReference>
<dbReference type="Gene3D" id="2.40.240.10">
    <property type="entry name" value="Ribosomal Protein L25, Chain P"/>
    <property type="match status" value="1"/>
</dbReference>
<comment type="caution">
    <text evidence="8">The sequence shown here is derived from an EMBL/GenBank/DDBJ whole genome shotgun (WGS) entry which is preliminary data.</text>
</comment>
<dbReference type="Gene3D" id="2.170.120.20">
    <property type="entry name" value="Ribosomal protein L25, beta domain"/>
    <property type="match status" value="1"/>
</dbReference>
<keyword evidence="3 5" id="KW-0689">Ribosomal protein</keyword>
<dbReference type="Proteomes" id="UP000076603">
    <property type="component" value="Unassembled WGS sequence"/>
</dbReference>
<dbReference type="CDD" id="cd00495">
    <property type="entry name" value="Ribosomal_L25_TL5_CTC"/>
    <property type="match status" value="1"/>
</dbReference>
<evidence type="ECO:0000256" key="5">
    <source>
        <dbReference type="HAMAP-Rule" id="MF_01334"/>
    </source>
</evidence>
<evidence type="ECO:0000256" key="2">
    <source>
        <dbReference type="ARBA" id="ARBA00022884"/>
    </source>
</evidence>
<evidence type="ECO:0000256" key="4">
    <source>
        <dbReference type="ARBA" id="ARBA00023274"/>
    </source>
</evidence>
<dbReference type="Pfam" id="PF14693">
    <property type="entry name" value="Ribosomal_TL5_C"/>
    <property type="match status" value="1"/>
</dbReference>
<dbReference type="EMBL" id="LWAE01000001">
    <property type="protein sequence ID" value="KZL93716.1"/>
    <property type="molecule type" value="Genomic_DNA"/>
</dbReference>
<dbReference type="GO" id="GO:0003735">
    <property type="term" value="F:structural constituent of ribosome"/>
    <property type="evidence" value="ECO:0007669"/>
    <property type="project" value="InterPro"/>
</dbReference>
<keyword evidence="9" id="KW-1185">Reference proteome</keyword>
<dbReference type="PANTHER" id="PTHR33284">
    <property type="entry name" value="RIBOSOMAL PROTEIN L25/GLN-TRNA SYNTHETASE, ANTI-CODON-BINDING DOMAIN-CONTAINING PROTEIN"/>
    <property type="match status" value="1"/>
</dbReference>
<proteinExistence type="inferred from homology"/>
<evidence type="ECO:0000259" key="6">
    <source>
        <dbReference type="Pfam" id="PF01386"/>
    </source>
</evidence>
<dbReference type="InterPro" id="IPR011035">
    <property type="entry name" value="Ribosomal_bL25/Gln-tRNA_synth"/>
</dbReference>
<dbReference type="GO" id="GO:0006412">
    <property type="term" value="P:translation"/>
    <property type="evidence" value="ECO:0007669"/>
    <property type="project" value="UniProtKB-UniRule"/>
</dbReference>
<keyword evidence="1 5" id="KW-0699">rRNA-binding</keyword>
<feature type="domain" description="Large ribosomal subunit protein bL25 beta" evidence="7">
    <location>
        <begin position="99"/>
        <end position="179"/>
    </location>
</feature>
<evidence type="ECO:0000259" key="7">
    <source>
        <dbReference type="Pfam" id="PF14693"/>
    </source>
</evidence>
<keyword evidence="2 5" id="KW-0694">RNA-binding</keyword>
<accession>A0A161XGI4</accession>
<comment type="function">
    <text evidence="5">This is one of the proteins that binds to the 5S RNA in the ribosome where it forms part of the central protuberance.</text>
</comment>
<dbReference type="InterPro" id="IPR020056">
    <property type="entry name" value="Rbsml_bL25/Gln-tRNA_synth_N"/>
</dbReference>